<dbReference type="PANTHER" id="PTHR30592:SF1">
    <property type="entry name" value="SULFUR CARRIER PROTEIN FDHD"/>
    <property type="match status" value="1"/>
</dbReference>
<evidence type="ECO:0000256" key="1">
    <source>
        <dbReference type="ARBA" id="ARBA00022490"/>
    </source>
</evidence>
<dbReference type="RefSeq" id="WP_214171428.1">
    <property type="nucleotide sequence ID" value="NZ_JAHCVJ010000003.1"/>
</dbReference>
<reference evidence="4 5" key="1">
    <citation type="submission" date="2021-05" db="EMBL/GenBank/DDBJ databases">
        <title>The draft genome of Geobacter pelophilus DSM 12255.</title>
        <authorList>
            <person name="Xu Z."/>
            <person name="Masuda Y."/>
            <person name="Itoh H."/>
            <person name="Senoo K."/>
        </authorList>
    </citation>
    <scope>NUCLEOTIDE SEQUENCE [LARGE SCALE GENOMIC DNA]</scope>
    <source>
        <strain evidence="4 5">DSM 12255</strain>
    </source>
</reference>
<sequence length="251" mass="27009">MLKYSGGTLSDTHNHFPKEYPLKLTVNGRELATLIASPHDLRFLVAGFLRTQGFVREVGDFQTFSVCDQFGEARVHIRGEIPDQLTPVLTSGCGTGISFSLNAGPAREVPKDVRFAPAAIFAMMHDMGHRAEHYCRHGGIHSAAVSDGDRIIFHAEDLGRHNTIDRLAGQALFAGIDLTGSMLLTSGRVSAEMASKAASLGVALIASRTSPTDMAVEICTRHNIGLAGYVRGNSFRIAACPERFELDAAAD</sequence>
<evidence type="ECO:0000313" key="4">
    <source>
        <dbReference type="EMBL" id="MBT0664674.1"/>
    </source>
</evidence>
<evidence type="ECO:0000256" key="2">
    <source>
        <dbReference type="ARBA" id="ARBA00023150"/>
    </source>
</evidence>
<comment type="caution">
    <text evidence="4">The sequence shown here is derived from an EMBL/GenBank/DDBJ whole genome shotgun (WGS) entry which is preliminary data.</text>
</comment>
<dbReference type="PIRSF" id="PIRSF015626">
    <property type="entry name" value="FdhD"/>
    <property type="match status" value="1"/>
</dbReference>
<name>A0AAW4L9F6_9BACT</name>
<feature type="active site" description="Cysteine persulfide intermediate" evidence="3">
    <location>
        <position position="93"/>
    </location>
</feature>
<dbReference type="InterPro" id="IPR003786">
    <property type="entry name" value="FdhD"/>
</dbReference>
<dbReference type="GO" id="GO:0016783">
    <property type="term" value="F:sulfurtransferase activity"/>
    <property type="evidence" value="ECO:0007669"/>
    <property type="project" value="InterPro"/>
</dbReference>
<dbReference type="Proteomes" id="UP000811899">
    <property type="component" value="Unassembled WGS sequence"/>
</dbReference>
<keyword evidence="2 3" id="KW-0501">Molybdenum cofactor biosynthesis</keyword>
<evidence type="ECO:0000256" key="3">
    <source>
        <dbReference type="HAMAP-Rule" id="MF_00187"/>
    </source>
</evidence>
<comment type="caution">
    <text evidence="3">Lacks conserved residue(s) required for the propagation of feature annotation.</text>
</comment>
<dbReference type="NCBIfam" id="TIGR00129">
    <property type="entry name" value="fdhD_narQ"/>
    <property type="match status" value="1"/>
</dbReference>
<dbReference type="PANTHER" id="PTHR30592">
    <property type="entry name" value="FORMATE DEHYDROGENASE"/>
    <property type="match status" value="1"/>
</dbReference>
<protein>
    <recommendedName>
        <fullName evidence="3">Sulfur carrier protein FdhD</fullName>
    </recommendedName>
</protein>
<dbReference type="GO" id="GO:0097163">
    <property type="term" value="F:sulfur carrier activity"/>
    <property type="evidence" value="ECO:0007669"/>
    <property type="project" value="UniProtKB-UniRule"/>
</dbReference>
<organism evidence="4 5">
    <name type="scientific">Geoanaerobacter pelophilus</name>
    <dbReference type="NCBI Taxonomy" id="60036"/>
    <lineage>
        <taxon>Bacteria</taxon>
        <taxon>Pseudomonadati</taxon>
        <taxon>Thermodesulfobacteriota</taxon>
        <taxon>Desulfuromonadia</taxon>
        <taxon>Geobacterales</taxon>
        <taxon>Geobacteraceae</taxon>
        <taxon>Geoanaerobacter</taxon>
    </lineage>
</organism>
<dbReference type="SUPFAM" id="SSF53927">
    <property type="entry name" value="Cytidine deaminase-like"/>
    <property type="match status" value="1"/>
</dbReference>
<dbReference type="AlphaFoldDB" id="A0AAW4L9F6"/>
<comment type="function">
    <text evidence="3">Required for formate dehydrogenase (FDH) activity. Acts as a sulfur carrier protein that transfers sulfur from IscS to the molybdenum cofactor prior to its insertion into FDH.</text>
</comment>
<dbReference type="EMBL" id="JAHCVJ010000003">
    <property type="protein sequence ID" value="MBT0664674.1"/>
    <property type="molecule type" value="Genomic_DNA"/>
</dbReference>
<dbReference type="GO" id="GO:0005737">
    <property type="term" value="C:cytoplasm"/>
    <property type="evidence" value="ECO:0007669"/>
    <property type="project" value="UniProtKB-SubCell"/>
</dbReference>
<comment type="subcellular location">
    <subcellularLocation>
        <location evidence="3">Cytoplasm</location>
    </subcellularLocation>
</comment>
<keyword evidence="1 3" id="KW-0963">Cytoplasm</keyword>
<dbReference type="GO" id="GO:0006777">
    <property type="term" value="P:Mo-molybdopterin cofactor biosynthetic process"/>
    <property type="evidence" value="ECO:0007669"/>
    <property type="project" value="UniProtKB-UniRule"/>
</dbReference>
<evidence type="ECO:0000313" key="5">
    <source>
        <dbReference type="Proteomes" id="UP000811899"/>
    </source>
</evidence>
<dbReference type="HAMAP" id="MF_00187">
    <property type="entry name" value="FdhD"/>
    <property type="match status" value="1"/>
</dbReference>
<dbReference type="Pfam" id="PF02634">
    <property type="entry name" value="FdhD-NarQ"/>
    <property type="match status" value="1"/>
</dbReference>
<gene>
    <name evidence="3 4" type="primary">fdhD</name>
    <name evidence="4" type="ORF">KI809_10225</name>
</gene>
<proteinExistence type="inferred from homology"/>
<dbReference type="InterPro" id="IPR016193">
    <property type="entry name" value="Cytidine_deaminase-like"/>
</dbReference>
<dbReference type="Gene3D" id="3.10.20.10">
    <property type="match status" value="1"/>
</dbReference>
<keyword evidence="5" id="KW-1185">Reference proteome</keyword>
<accession>A0AAW4L9F6</accession>
<dbReference type="Gene3D" id="3.40.140.10">
    <property type="entry name" value="Cytidine Deaminase, domain 2"/>
    <property type="match status" value="1"/>
</dbReference>
<comment type="similarity">
    <text evidence="3">Belongs to the FdhD family.</text>
</comment>